<dbReference type="EMBL" id="LATX01001907">
    <property type="protein sequence ID" value="KTB36421.1"/>
    <property type="molecule type" value="Genomic_DNA"/>
</dbReference>
<protein>
    <submittedName>
        <fullName evidence="2">Uncharacterized protein</fullName>
    </submittedName>
</protein>
<feature type="region of interest" description="Disordered" evidence="1">
    <location>
        <begin position="1"/>
        <end position="55"/>
    </location>
</feature>
<dbReference type="AlphaFoldDB" id="A0A0W0FJF1"/>
<proteinExistence type="predicted"/>
<comment type="caution">
    <text evidence="2">The sequence shown here is derived from an EMBL/GenBank/DDBJ whole genome shotgun (WGS) entry which is preliminary data.</text>
</comment>
<name>A0A0W0FJF1_MONRR</name>
<sequence>MPNGTPEAKFYLSSTIKQEKADEREQSASLQKQQERWRQQLQQNPGEGAGALAHSDPSIVANAAVAPPKLNDGVVENVQEGEPPFRVPPATAIAGMLIRDWAERKIGFPPITPANL</sequence>
<organism evidence="2 3">
    <name type="scientific">Moniliophthora roreri</name>
    <name type="common">Frosty pod rot fungus</name>
    <name type="synonym">Monilia roreri</name>
    <dbReference type="NCBI Taxonomy" id="221103"/>
    <lineage>
        <taxon>Eukaryota</taxon>
        <taxon>Fungi</taxon>
        <taxon>Dikarya</taxon>
        <taxon>Basidiomycota</taxon>
        <taxon>Agaricomycotina</taxon>
        <taxon>Agaricomycetes</taxon>
        <taxon>Agaricomycetidae</taxon>
        <taxon>Agaricales</taxon>
        <taxon>Marasmiineae</taxon>
        <taxon>Marasmiaceae</taxon>
        <taxon>Moniliophthora</taxon>
    </lineage>
</organism>
<reference evidence="2 3" key="1">
    <citation type="submission" date="2015-12" db="EMBL/GenBank/DDBJ databases">
        <title>Draft genome sequence of Moniliophthora roreri, the causal agent of frosty pod rot of cacao.</title>
        <authorList>
            <person name="Aime M.C."/>
            <person name="Diaz-Valderrama J.R."/>
            <person name="Kijpornyongpan T."/>
            <person name="Phillips-Mora W."/>
        </authorList>
    </citation>
    <scope>NUCLEOTIDE SEQUENCE [LARGE SCALE GENOMIC DNA]</scope>
    <source>
        <strain evidence="2 3">MCA 2952</strain>
    </source>
</reference>
<accession>A0A0W0FJF1</accession>
<dbReference type="Proteomes" id="UP000054988">
    <property type="component" value="Unassembled WGS sequence"/>
</dbReference>
<evidence type="ECO:0000256" key="1">
    <source>
        <dbReference type="SAM" id="MobiDB-lite"/>
    </source>
</evidence>
<evidence type="ECO:0000313" key="2">
    <source>
        <dbReference type="EMBL" id="KTB36421.1"/>
    </source>
</evidence>
<gene>
    <name evidence="2" type="ORF">WG66_11006</name>
</gene>
<evidence type="ECO:0000313" key="3">
    <source>
        <dbReference type="Proteomes" id="UP000054988"/>
    </source>
</evidence>
<feature type="compositionally biased region" description="Basic and acidic residues" evidence="1">
    <location>
        <begin position="17"/>
        <end position="26"/>
    </location>
</feature>